<comment type="caution">
    <text evidence="2">The sequence shown here is derived from an EMBL/GenBank/DDBJ whole genome shotgun (WGS) entry which is preliminary data.</text>
</comment>
<keyword evidence="3" id="KW-1185">Reference proteome</keyword>
<dbReference type="RefSeq" id="WP_149403354.1">
    <property type="nucleotide sequence ID" value="NZ_BIXY01000071.1"/>
</dbReference>
<evidence type="ECO:0000256" key="1">
    <source>
        <dbReference type="SAM" id="MobiDB-lite"/>
    </source>
</evidence>
<feature type="region of interest" description="Disordered" evidence="1">
    <location>
        <begin position="97"/>
        <end position="116"/>
    </location>
</feature>
<reference evidence="2 3" key="1">
    <citation type="submission" date="2019-01" db="EMBL/GenBank/DDBJ databases">
        <title>Draft genome sequence of Dictyobacter sp. Uno17.</title>
        <authorList>
            <person name="Wang C.M."/>
            <person name="Zheng Y."/>
            <person name="Sakai Y."/>
            <person name="Abe K."/>
            <person name="Yokota A."/>
            <person name="Yabe S."/>
        </authorList>
    </citation>
    <scope>NUCLEOTIDE SEQUENCE [LARGE SCALE GENOMIC DNA]</scope>
    <source>
        <strain evidence="2 3">Uno17</strain>
    </source>
</reference>
<evidence type="ECO:0000313" key="2">
    <source>
        <dbReference type="EMBL" id="GCF10472.1"/>
    </source>
</evidence>
<name>A0A5A5TGL9_9CHLR</name>
<feature type="compositionally biased region" description="Low complexity" evidence="1">
    <location>
        <begin position="102"/>
        <end position="116"/>
    </location>
</feature>
<organism evidence="2 3">
    <name type="scientific">Dictyobacter arantiisoli</name>
    <dbReference type="NCBI Taxonomy" id="2014874"/>
    <lineage>
        <taxon>Bacteria</taxon>
        <taxon>Bacillati</taxon>
        <taxon>Chloroflexota</taxon>
        <taxon>Ktedonobacteria</taxon>
        <taxon>Ktedonobacterales</taxon>
        <taxon>Dictyobacteraceae</taxon>
        <taxon>Dictyobacter</taxon>
    </lineage>
</organism>
<dbReference type="AlphaFoldDB" id="A0A5A5TGL9"/>
<protein>
    <submittedName>
        <fullName evidence="2">Uncharacterized protein</fullName>
    </submittedName>
</protein>
<accession>A0A5A5TGL9</accession>
<sequence>MYLEDILSVCLQGLSSRYPNHVIDINKEIVDVTVGDLCGWKADELIDSLSEHAPAFLQKRVRMSISSDESGIYLLEVSEKTPAFWLHCLGKIPPCHEHTQPKKQAQAQKKASLSYN</sequence>
<dbReference type="Proteomes" id="UP000322530">
    <property type="component" value="Unassembled WGS sequence"/>
</dbReference>
<dbReference type="EMBL" id="BIXY01000071">
    <property type="protein sequence ID" value="GCF10472.1"/>
    <property type="molecule type" value="Genomic_DNA"/>
</dbReference>
<dbReference type="OrthoDB" id="161353at2"/>
<proteinExistence type="predicted"/>
<evidence type="ECO:0000313" key="3">
    <source>
        <dbReference type="Proteomes" id="UP000322530"/>
    </source>
</evidence>
<gene>
    <name evidence="2" type="ORF">KDI_40360</name>
</gene>